<accession>A0A940N9M7</accession>
<gene>
    <name evidence="1" type="ORF">J5Y10_27580</name>
</gene>
<keyword evidence="2" id="KW-1185">Reference proteome</keyword>
<dbReference type="RefSeq" id="WP_209377372.1">
    <property type="nucleotide sequence ID" value="NZ_JAGIZA010000056.1"/>
</dbReference>
<sequence>PQSTPGGAICSLTIEGRPGGHAAGAVVSFGHVFADGDLPAGAGLVLRLADGTALPVQADVTVRHPSGAARHAALSLRLPAALAAGALLPGTLARGEAAKGAIPSGHTATLTIGGWTLDLLTAPRTAWRSGPHELQERIAAEVPASAAGGVTSLRVVADLIRRADGTAAVDLWLRNDAVQEPTSGTAIYSAKLVVDGKTLLEQAVPHHELGRAWGRLLTAARRQPHLRFDWSYVQDASGIVRQQGTLNADVIAAYPVARAQPGWNDTFGTRNISTYMPGTGGRGDIGAVPSWVAAWMISNDRDVADYCMDVAEAAGTIPWFRWDRAKASWYDPRPNLWDRVLSPGIEETHGWTLDIAHQPDPCFVPYMLSGRRALLDNLLGQAVWCVWAQWDAVRQEGGSGLNIVNSNQVRGSAWGMRQVDQAAWIAAPDQPGQKLAQETSDAVWSWLVDRMPAWKALQGQAYGKVEGTYGSDNSALPPWQQDYFASTAIASAKRGDARAMKWLKEFAANFLVGRVMRPDFNPRDAVAYLHANIDPGSKARPLTWAALEQANVARGFSNLGGWDKSGGDYGALGLATLAGLADLGIPGAAEA</sequence>
<comment type="caution">
    <text evidence="1">The sequence shown here is derived from an EMBL/GenBank/DDBJ whole genome shotgun (WGS) entry which is preliminary data.</text>
</comment>
<protein>
    <submittedName>
        <fullName evidence="1">Uncharacterized protein</fullName>
    </submittedName>
</protein>
<organism evidence="1 2">
    <name type="scientific">Roseomonas indoligenes</name>
    <dbReference type="NCBI Taxonomy" id="2820811"/>
    <lineage>
        <taxon>Bacteria</taxon>
        <taxon>Pseudomonadati</taxon>
        <taxon>Pseudomonadota</taxon>
        <taxon>Alphaproteobacteria</taxon>
        <taxon>Acetobacterales</taxon>
        <taxon>Roseomonadaceae</taxon>
        <taxon>Roseomonas</taxon>
    </lineage>
</organism>
<evidence type="ECO:0000313" key="2">
    <source>
        <dbReference type="Proteomes" id="UP000677537"/>
    </source>
</evidence>
<dbReference type="AlphaFoldDB" id="A0A940N9M7"/>
<name>A0A940N9M7_9PROT</name>
<dbReference type="EMBL" id="JAGIZA010000056">
    <property type="protein sequence ID" value="MBP0496567.1"/>
    <property type="molecule type" value="Genomic_DNA"/>
</dbReference>
<feature type="non-terminal residue" evidence="1">
    <location>
        <position position="591"/>
    </location>
</feature>
<dbReference type="Proteomes" id="UP000677537">
    <property type="component" value="Unassembled WGS sequence"/>
</dbReference>
<reference evidence="1" key="1">
    <citation type="submission" date="2021-03" db="EMBL/GenBank/DDBJ databases">
        <authorList>
            <person name="So Y."/>
        </authorList>
    </citation>
    <scope>NUCLEOTIDE SEQUENCE</scope>
    <source>
        <strain evidence="1">SG15</strain>
    </source>
</reference>
<feature type="non-terminal residue" evidence="1">
    <location>
        <position position="1"/>
    </location>
</feature>
<evidence type="ECO:0000313" key="1">
    <source>
        <dbReference type="EMBL" id="MBP0496567.1"/>
    </source>
</evidence>
<proteinExistence type="predicted"/>